<dbReference type="EMBL" id="QYUL01000002">
    <property type="protein sequence ID" value="RJF82454.1"/>
    <property type="molecule type" value="Genomic_DNA"/>
</dbReference>
<name>A0A418VZA7_9PROT</name>
<evidence type="ECO:0000313" key="4">
    <source>
        <dbReference type="Proteomes" id="UP000283458"/>
    </source>
</evidence>
<dbReference type="AlphaFoldDB" id="A0A418VZA7"/>
<accession>A0A418VZA7</accession>
<feature type="region of interest" description="Disordered" evidence="1">
    <location>
        <begin position="1226"/>
        <end position="1248"/>
    </location>
</feature>
<evidence type="ECO:0000313" key="3">
    <source>
        <dbReference type="EMBL" id="RJF82454.1"/>
    </source>
</evidence>
<feature type="region of interest" description="Disordered" evidence="1">
    <location>
        <begin position="944"/>
        <end position="967"/>
    </location>
</feature>
<evidence type="ECO:0000259" key="2">
    <source>
        <dbReference type="Pfam" id="PF13116"/>
    </source>
</evidence>
<dbReference type="OrthoDB" id="7161641at2"/>
<feature type="domain" description="YhdP central" evidence="2">
    <location>
        <begin position="455"/>
        <end position="902"/>
    </location>
</feature>
<comment type="caution">
    <text evidence="3">The sequence shown here is derived from an EMBL/GenBank/DDBJ whole genome shotgun (WGS) entry which is preliminary data.</text>
</comment>
<gene>
    <name evidence="3" type="ORF">D3877_17910</name>
</gene>
<dbReference type="Pfam" id="PF13116">
    <property type="entry name" value="YhdP"/>
    <property type="match status" value="1"/>
</dbReference>
<feature type="region of interest" description="Disordered" evidence="1">
    <location>
        <begin position="371"/>
        <end position="405"/>
    </location>
</feature>
<dbReference type="InterPro" id="IPR025263">
    <property type="entry name" value="YhdP_central"/>
</dbReference>
<feature type="compositionally biased region" description="Polar residues" evidence="1">
    <location>
        <begin position="378"/>
        <end position="403"/>
    </location>
</feature>
<sequence>MIRRTAKILGLTAAGAAVVVAAAVGLFVWRLTQGPIALDPFIPMVEEALSDPDGRFVAQVGELVLSLEAEDSVGEVGAGPRRIDLRARRVRVVNADGAELAAAPEMGIGFSIPGLFLGKLAPTRLDLVRPRMTVLRRADGSLAFDVRSAPAPIDPEKPDVLEAEQTDPMRELLASLRGAPDLNRPMGALRRLSVTGADLTVVNRMLGLSWHAKRADIVLNRDARGTEGKARLTLDVSQQDGDRPVTVDASGSYRNGDAATELIVAFDGLNPASLASFGPALAPLAAVEVPVSGRTEAKLDDGFRPTRIAFDLKGGAGRVTVAPLRPQPYAVAGMSARGLLDLSGRAVTLDALSLTLAGEDALTLAAQGAVTERDDTRTGNATLTLTRPNPVGPSQTTTVSITGTHGPDRVLNAALGLTNLRPDRLAGLVPALAPLAAAALPLSGEAEVALDRNFEPLSGRLAITAGAGEVRRADLFDRPLPVASAELRLHGARGADSGVESRLEIDRLALALGDAATGPRIEGKASVSERGGIASVNTSVTARGVPLDDLAHYWPKPVGANAREWVTQNVAAGVVTEATATAALTVPLANPGAADLTQFGAVLRGENASVRYFHHLPPATGAAMEATTDGKIFSIQTKGGRVGDIDVGDGVVVIAGLETGKETMDIRIPVSGPVRSILTLLDTPPLGYPSKLELDPKRTQGTAEAQLHFAFPLLADLTFDDLNLDVVGRMRGVGVEKVAAGMNATDGELSLALDLKAMAIKGTTKLDGIPVNIDWKESFESLGRGPRTRIAVKGNVDAADLRSHGIDLEDRVLGPMGADILFTVDRNHKLALGATMNLEKTRLSIAELGWEKPPGQPGTGKLTLEFNKDRPTRISGLTVDAGGLKAQATLELADGGRRVARVVVPSLKVGQTDLRADVTVRPKSGTTPVGYAGTISGESLDARKLMGKGEPGQPPPPPEPPDTKKTPLDLELKLNSVVFGDGRRLRQVAGTVRRDAVAWTLLDVTGRSGPGQGGAVSLSYKPGAKGLFDVAIRAEDLGAALSAMDINDRVRGGRLRVTGRTTEPRADSPIEGQAEILDYTLIDVPVLARLLNAISPSGFAEFLEGGKGVNFGRMSANFRKQGPKLSLADLRTSGSALGLTLEGDVDLDRETANLRGTIVPIYGLNRLVGQIPLLGDLLSGGEGQGIFSATWRVRGRLSDPDVSVNPLAILAPGFLRNLFFLGEGGPSIPSKSAPSEPERPASGGLHER</sequence>
<evidence type="ECO:0000256" key="1">
    <source>
        <dbReference type="SAM" id="MobiDB-lite"/>
    </source>
</evidence>
<organism evidence="3 4">
    <name type="scientific">Azospirillum cavernae</name>
    <dbReference type="NCBI Taxonomy" id="2320860"/>
    <lineage>
        <taxon>Bacteria</taxon>
        <taxon>Pseudomonadati</taxon>
        <taxon>Pseudomonadota</taxon>
        <taxon>Alphaproteobacteria</taxon>
        <taxon>Rhodospirillales</taxon>
        <taxon>Azospirillaceae</taxon>
        <taxon>Azospirillum</taxon>
    </lineage>
</organism>
<proteinExistence type="predicted"/>
<dbReference type="Proteomes" id="UP000283458">
    <property type="component" value="Unassembled WGS sequence"/>
</dbReference>
<dbReference type="RefSeq" id="WP_119832533.1">
    <property type="nucleotide sequence ID" value="NZ_QYUL01000002.1"/>
</dbReference>
<reference evidence="3 4" key="1">
    <citation type="submission" date="2018-09" db="EMBL/GenBank/DDBJ databases">
        <authorList>
            <person name="Zhu H."/>
        </authorList>
    </citation>
    <scope>NUCLEOTIDE SEQUENCE [LARGE SCALE GENOMIC DNA]</scope>
    <source>
        <strain evidence="3 4">K2W22B-5</strain>
    </source>
</reference>
<keyword evidence="4" id="KW-1185">Reference proteome</keyword>
<protein>
    <submittedName>
        <fullName evidence="3">DUF3971 domain-containing protein</fullName>
    </submittedName>
</protein>